<protein>
    <submittedName>
        <fullName evidence="1">Uncharacterized protein</fullName>
    </submittedName>
</protein>
<keyword evidence="2" id="KW-1185">Reference proteome</keyword>
<gene>
    <name evidence="1" type="ORF">J1605_005721</name>
</gene>
<dbReference type="AlphaFoldDB" id="A0AB34H3G0"/>
<proteinExistence type="predicted"/>
<evidence type="ECO:0000313" key="1">
    <source>
        <dbReference type="EMBL" id="KAJ8787316.1"/>
    </source>
</evidence>
<comment type="caution">
    <text evidence="1">The sequence shown here is derived from an EMBL/GenBank/DDBJ whole genome shotgun (WGS) entry which is preliminary data.</text>
</comment>
<sequence length="198" mass="21460">MRWLWVEPNVNAFDVFLAKSPGLHPVALVASGPLNCHLFISERPFVYERRPAFIRFSKAHLTPEASSTLSPSFGGLRLEDSVTSHSQALRTQTPVCLPASSRCPSPAALSTSPSAAGLSALRSHQCAVPSPGVSLCEGLRTRQTRGPHAWSHKAMTSLALTPSLQPTAKRKEKKQKVQAVGVLVKYQDPVFPEQTSEP</sequence>
<dbReference type="Proteomes" id="UP001159641">
    <property type="component" value="Unassembled WGS sequence"/>
</dbReference>
<accession>A0AB34H3G0</accession>
<name>A0AB34H3G0_ESCRO</name>
<organism evidence="1 2">
    <name type="scientific">Eschrichtius robustus</name>
    <name type="common">California gray whale</name>
    <name type="synonym">Eschrichtius gibbosus</name>
    <dbReference type="NCBI Taxonomy" id="9764"/>
    <lineage>
        <taxon>Eukaryota</taxon>
        <taxon>Metazoa</taxon>
        <taxon>Chordata</taxon>
        <taxon>Craniata</taxon>
        <taxon>Vertebrata</taxon>
        <taxon>Euteleostomi</taxon>
        <taxon>Mammalia</taxon>
        <taxon>Eutheria</taxon>
        <taxon>Laurasiatheria</taxon>
        <taxon>Artiodactyla</taxon>
        <taxon>Whippomorpha</taxon>
        <taxon>Cetacea</taxon>
        <taxon>Mysticeti</taxon>
        <taxon>Eschrichtiidae</taxon>
        <taxon>Eschrichtius</taxon>
    </lineage>
</organism>
<evidence type="ECO:0000313" key="2">
    <source>
        <dbReference type="Proteomes" id="UP001159641"/>
    </source>
</evidence>
<reference evidence="1 2" key="1">
    <citation type="submission" date="2022-11" db="EMBL/GenBank/DDBJ databases">
        <title>Whole genome sequence of Eschrichtius robustus ER-17-0199.</title>
        <authorList>
            <person name="Bruniche-Olsen A."/>
            <person name="Black A.N."/>
            <person name="Fields C.J."/>
            <person name="Walden K."/>
            <person name="Dewoody J.A."/>
        </authorList>
    </citation>
    <scope>NUCLEOTIDE SEQUENCE [LARGE SCALE GENOMIC DNA]</scope>
    <source>
        <strain evidence="1">ER-17-0199</strain>
        <tissue evidence="1">Blubber</tissue>
    </source>
</reference>
<dbReference type="EMBL" id="JAIQCJ010001812">
    <property type="protein sequence ID" value="KAJ8787316.1"/>
    <property type="molecule type" value="Genomic_DNA"/>
</dbReference>